<feature type="region of interest" description="Disordered" evidence="1">
    <location>
        <begin position="367"/>
        <end position="417"/>
    </location>
</feature>
<accession>A0A9N8HZV5</accession>
<dbReference type="PANTHER" id="PTHR16291">
    <property type="entry name" value="NUCLEAR CAP-BINDING PROTEIN SUBUNIT 3"/>
    <property type="match status" value="1"/>
</dbReference>
<dbReference type="InterPro" id="IPR022041">
    <property type="entry name" value="Methyltransf_FA"/>
</dbReference>
<comment type="caution">
    <text evidence="3">The sequence shown here is derived from an EMBL/GenBank/DDBJ whole genome shotgun (WGS) entry which is preliminary data.</text>
</comment>
<evidence type="ECO:0000313" key="3">
    <source>
        <dbReference type="EMBL" id="CAB9529078.1"/>
    </source>
</evidence>
<organism evidence="3 4">
    <name type="scientific">Seminavis robusta</name>
    <dbReference type="NCBI Taxonomy" id="568900"/>
    <lineage>
        <taxon>Eukaryota</taxon>
        <taxon>Sar</taxon>
        <taxon>Stramenopiles</taxon>
        <taxon>Ochrophyta</taxon>
        <taxon>Bacillariophyta</taxon>
        <taxon>Bacillariophyceae</taxon>
        <taxon>Bacillariophycidae</taxon>
        <taxon>Naviculales</taxon>
        <taxon>Naviculaceae</taxon>
        <taxon>Seminavis</taxon>
    </lineage>
</organism>
<name>A0A9N8HZV5_9STRA</name>
<dbReference type="PANTHER" id="PTHR16291:SF0">
    <property type="entry name" value="NUCLEAR CAP-BINDING PROTEIN SUBUNIT 3"/>
    <property type="match status" value="1"/>
</dbReference>
<feature type="region of interest" description="Disordered" evidence="1">
    <location>
        <begin position="434"/>
        <end position="461"/>
    </location>
</feature>
<feature type="compositionally biased region" description="Low complexity" evidence="1">
    <location>
        <begin position="647"/>
        <end position="673"/>
    </location>
</feature>
<dbReference type="InterPro" id="IPR019416">
    <property type="entry name" value="NCBP3"/>
</dbReference>
<feature type="region of interest" description="Disordered" evidence="1">
    <location>
        <begin position="593"/>
        <end position="711"/>
    </location>
</feature>
<feature type="domain" description="Farnesoic acid O-methyl transferase" evidence="2">
    <location>
        <begin position="76"/>
        <end position="175"/>
    </location>
</feature>
<dbReference type="GO" id="GO:0000340">
    <property type="term" value="F:RNA 7-methylguanosine cap binding"/>
    <property type="evidence" value="ECO:0007669"/>
    <property type="project" value="InterPro"/>
</dbReference>
<sequence length="726" mass="80912">MAHRQVETTSVHSSAYHSGWIRISEEGPWEVVAHNNNGTENVLPCTYLDLATQINMQKSSERSKKYPRSLLRWNKDWHFNENLNLPPEKGILVLFEAMASEGVAVALSSQPGYQRGGTVEITFGAVGNTKATILKRNAPNSNPAVSQVSSPCRVCQETTWTSFWIARWKGKTYAGLGNAPGQKCLAVLDEEKKDEDATIEDNDDDKPSNETSADNNDTIDEDNAAANESTQQTKIGDIRYVGLANAAQQGRPVKIRNLYVTQIPTFVADVLEITTDSTTMDVLMDGSQPQPSLQEQQDNDEAAFKAYQEECRKAKARAEKFGTAYKEPDMASVLPWSQTRKFRANPLKAQGFITGIDVTDPAELAKQEARKSRFGDNTKKRELEEDATEEAGGEDPPAKDAATGTKMEESNDEDSIPIIQAWDNEELVRFQRVDPPESLWAKPPAETAESKEPPADEFAMETDKPTLTPEKIHIFSIDWSAFKQIRSEDLMAYFTVYGPSYVEWLGDLGCNILFEDKFSAVRAMQAMAEEIPSPPPSGLNEDDEDYVPPDFGAMGWKLGKNFVRKVKNDRFGKRGTIARILMRPATSLDILVERPNTWPDPPPGFSTRRILGPGDDYRVVNEDEEDDNQHNNRRKKRRRRNSDGDNRNSYNNNNSNNHSSNNNNDGGSNRNKNGATGKRRQRGEDSTSSQPSAKDRLNQGLSSGRAGFSVEEMEALRAAKKNTASK</sequence>
<gene>
    <name evidence="3" type="ORF">SEMRO_2397_G326070.1</name>
</gene>
<evidence type="ECO:0000259" key="2">
    <source>
        <dbReference type="Pfam" id="PF12248"/>
    </source>
</evidence>
<evidence type="ECO:0000313" key="4">
    <source>
        <dbReference type="Proteomes" id="UP001153069"/>
    </source>
</evidence>
<dbReference type="GO" id="GO:0003729">
    <property type="term" value="F:mRNA binding"/>
    <property type="evidence" value="ECO:0007669"/>
    <property type="project" value="InterPro"/>
</dbReference>
<feature type="compositionally biased region" description="Basic residues" evidence="1">
    <location>
        <begin position="631"/>
        <end position="640"/>
    </location>
</feature>
<proteinExistence type="predicted"/>
<protein>
    <recommendedName>
        <fullName evidence="2">Farnesoic acid O-methyl transferase domain-containing protein</fullName>
    </recommendedName>
</protein>
<evidence type="ECO:0000256" key="1">
    <source>
        <dbReference type="SAM" id="MobiDB-lite"/>
    </source>
</evidence>
<dbReference type="GO" id="GO:0005634">
    <property type="term" value="C:nucleus"/>
    <property type="evidence" value="ECO:0007669"/>
    <property type="project" value="TreeGrafter"/>
</dbReference>
<dbReference type="OrthoDB" id="422106at2759"/>
<feature type="compositionally biased region" description="Acidic residues" evidence="1">
    <location>
        <begin position="384"/>
        <end position="393"/>
    </location>
</feature>
<dbReference type="EMBL" id="CAICTM010002395">
    <property type="protein sequence ID" value="CAB9529078.1"/>
    <property type="molecule type" value="Genomic_DNA"/>
</dbReference>
<dbReference type="AlphaFoldDB" id="A0A9N8HZV5"/>
<dbReference type="Pfam" id="PF12248">
    <property type="entry name" value="Methyltransf_FA"/>
    <property type="match status" value="1"/>
</dbReference>
<feature type="region of interest" description="Disordered" evidence="1">
    <location>
        <begin position="194"/>
        <end position="231"/>
    </location>
</feature>
<dbReference type="Proteomes" id="UP001153069">
    <property type="component" value="Unassembled WGS sequence"/>
</dbReference>
<keyword evidence="4" id="KW-1185">Reference proteome</keyword>
<feature type="compositionally biased region" description="Basic and acidic residues" evidence="1">
    <location>
        <begin position="367"/>
        <end position="383"/>
    </location>
</feature>
<reference evidence="3" key="1">
    <citation type="submission" date="2020-06" db="EMBL/GenBank/DDBJ databases">
        <authorList>
            <consortium name="Plant Systems Biology data submission"/>
        </authorList>
    </citation>
    <scope>NUCLEOTIDE SEQUENCE</scope>
    <source>
        <strain evidence="3">D6</strain>
    </source>
</reference>